<dbReference type="InterPro" id="IPR036397">
    <property type="entry name" value="RNaseH_sf"/>
</dbReference>
<dbReference type="Gene3D" id="3.10.10.10">
    <property type="entry name" value="HIV Type 1 Reverse Transcriptase, subunit A, domain 1"/>
    <property type="match status" value="1"/>
</dbReference>
<organism evidence="10 11">
    <name type="scientific">Aedes albopictus</name>
    <name type="common">Asian tiger mosquito</name>
    <name type="synonym">Stegomyia albopicta</name>
    <dbReference type="NCBI Taxonomy" id="7160"/>
    <lineage>
        <taxon>Eukaryota</taxon>
        <taxon>Metazoa</taxon>
        <taxon>Ecdysozoa</taxon>
        <taxon>Arthropoda</taxon>
        <taxon>Hexapoda</taxon>
        <taxon>Insecta</taxon>
        <taxon>Pterygota</taxon>
        <taxon>Neoptera</taxon>
        <taxon>Endopterygota</taxon>
        <taxon>Diptera</taxon>
        <taxon>Nematocera</taxon>
        <taxon>Culicoidea</taxon>
        <taxon>Culicidae</taxon>
        <taxon>Culicinae</taxon>
        <taxon>Aedini</taxon>
        <taxon>Aedes</taxon>
        <taxon>Stegomyia</taxon>
    </lineage>
</organism>
<dbReference type="Proteomes" id="UP000069940">
    <property type="component" value="Unassembled WGS sequence"/>
</dbReference>
<dbReference type="InterPro" id="IPR001584">
    <property type="entry name" value="Integrase_cat-core"/>
</dbReference>
<feature type="compositionally biased region" description="Pro residues" evidence="6">
    <location>
        <begin position="326"/>
        <end position="340"/>
    </location>
</feature>
<keyword evidence="3" id="KW-0862">Zinc</keyword>
<dbReference type="InterPro" id="IPR019787">
    <property type="entry name" value="Znf_PHD-finger"/>
</dbReference>
<dbReference type="SUPFAM" id="SSF53098">
    <property type="entry name" value="Ribonuclease H-like"/>
    <property type="match status" value="1"/>
</dbReference>
<keyword evidence="1" id="KW-0479">Metal-binding</keyword>
<dbReference type="Gene3D" id="3.30.70.270">
    <property type="match status" value="1"/>
</dbReference>
<dbReference type="Gene3D" id="3.30.40.10">
    <property type="entry name" value="Zinc/RING finger domain, C3HC4 (zinc finger)"/>
    <property type="match status" value="1"/>
</dbReference>
<dbReference type="EnsemblMetazoa" id="AALFPA23_011119.R15718">
    <property type="protein sequence ID" value="AALFPA23_011119.P15718"/>
    <property type="gene ID" value="AALFPA23_011119"/>
</dbReference>
<evidence type="ECO:0000256" key="6">
    <source>
        <dbReference type="SAM" id="MobiDB-lite"/>
    </source>
</evidence>
<reference evidence="10" key="2">
    <citation type="submission" date="2025-05" db="UniProtKB">
        <authorList>
            <consortium name="EnsemblMetazoa"/>
        </authorList>
    </citation>
    <scope>IDENTIFICATION</scope>
    <source>
        <strain evidence="10">Foshan</strain>
    </source>
</reference>
<dbReference type="PROSITE" id="PS50994">
    <property type="entry name" value="INTEGRASE"/>
    <property type="match status" value="1"/>
</dbReference>
<dbReference type="CDD" id="cd15489">
    <property type="entry name" value="PHD_SF"/>
    <property type="match status" value="1"/>
</dbReference>
<dbReference type="SUPFAM" id="SSF57903">
    <property type="entry name" value="FYVE/PHD zinc finger"/>
    <property type="match status" value="1"/>
</dbReference>
<dbReference type="PROSITE" id="PS50158">
    <property type="entry name" value="ZF_CCHC"/>
    <property type="match status" value="1"/>
</dbReference>
<evidence type="ECO:0000256" key="1">
    <source>
        <dbReference type="ARBA" id="ARBA00022723"/>
    </source>
</evidence>
<feature type="domain" description="Integrase catalytic" evidence="9">
    <location>
        <begin position="1726"/>
        <end position="1911"/>
    </location>
</feature>
<evidence type="ECO:0000313" key="11">
    <source>
        <dbReference type="Proteomes" id="UP000069940"/>
    </source>
</evidence>
<dbReference type="InterPro" id="IPR043128">
    <property type="entry name" value="Rev_trsase/Diguanyl_cyclase"/>
</dbReference>
<dbReference type="Pfam" id="PF05380">
    <property type="entry name" value="Peptidase_A17"/>
    <property type="match status" value="1"/>
</dbReference>
<proteinExistence type="predicted"/>
<accession>A0ABM1YQ32</accession>
<evidence type="ECO:0000259" key="9">
    <source>
        <dbReference type="PROSITE" id="PS50994"/>
    </source>
</evidence>
<evidence type="ECO:0000256" key="3">
    <source>
        <dbReference type="ARBA" id="ARBA00022833"/>
    </source>
</evidence>
<feature type="domain" description="CCHC-type" evidence="8">
    <location>
        <begin position="639"/>
        <end position="652"/>
    </location>
</feature>
<dbReference type="RefSeq" id="XP_062709889.1">
    <property type="nucleotide sequence ID" value="XM_062853905.1"/>
</dbReference>
<dbReference type="Pfam" id="PF03564">
    <property type="entry name" value="DUF1759"/>
    <property type="match status" value="1"/>
</dbReference>
<feature type="domain" description="PHD-type" evidence="7">
    <location>
        <begin position="12"/>
        <end position="62"/>
    </location>
</feature>
<dbReference type="PANTHER" id="PTHR47331:SF1">
    <property type="entry name" value="GAG-LIKE PROTEIN"/>
    <property type="match status" value="1"/>
</dbReference>
<dbReference type="EnsemblMetazoa" id="AALFPA23_011119.R15719">
    <property type="protein sequence ID" value="AALFPA23_011119.P15719"/>
    <property type="gene ID" value="AALFPA23_011119"/>
</dbReference>
<feature type="coiled-coil region" evidence="5">
    <location>
        <begin position="81"/>
        <end position="123"/>
    </location>
</feature>
<dbReference type="PROSITE" id="PS50016">
    <property type="entry name" value="ZF_PHD_2"/>
    <property type="match status" value="1"/>
</dbReference>
<evidence type="ECO:0000256" key="4">
    <source>
        <dbReference type="PROSITE-ProRule" id="PRU00047"/>
    </source>
</evidence>
<dbReference type="GeneID" id="134288601"/>
<evidence type="ECO:0000256" key="2">
    <source>
        <dbReference type="ARBA" id="ARBA00022771"/>
    </source>
</evidence>
<evidence type="ECO:0000256" key="5">
    <source>
        <dbReference type="SAM" id="Coils"/>
    </source>
</evidence>
<dbReference type="Gene3D" id="3.30.420.10">
    <property type="entry name" value="Ribonuclease H-like superfamily/Ribonuclease H"/>
    <property type="match status" value="1"/>
</dbReference>
<dbReference type="InterPro" id="IPR011011">
    <property type="entry name" value="Znf_FYVE_PHD"/>
</dbReference>
<feature type="region of interest" description="Disordered" evidence="6">
    <location>
        <begin position="326"/>
        <end position="355"/>
    </location>
</feature>
<sequence>MATALGSHPSIQQSCPGCNKPNSDNGATVICYQCRRWYHDACAGGTGEIVDGSWSCVACALSISGTAKSVISTSSTRSTRMRLELMRLEELQKTKEKHMRERQEQERLREERIQKEKEDLAEKYIDEKYALLMSGTLEDGASSVRSRGSRQRSLDKVKTWMDAEQQEISAEDAALEDSIVSLPQPPVTGARNNLLHGTPLSSLGAKVVVSTDEANLYRSLPAQELSSKNDSTVGAEQRGQYGGTNVLQTIAENSSLLLPSAAGAHTLVSSSAPITIQPSVSCGSAPPNLPAISTAARLAAPGSALHQSISSGVHLKAAPAAFPTMPSPSAPTWMEPPVPGLGPALPTADQRLPNGQPRVQRHPVYAPAQHLPSWQPPLPYAGQARPLLTNAAYDGALEHFGGQYQQQMAARQVVPRELPVFTGNPEEWPIFISSYRNSTLMCGYTDAENLMRLQKCLRGNALEVVRSNLLLPSSVPQVLATLETLFGNPERLIQSLLTRVRDTPAPKSDRLETLINFGIVVQNLVGHLKAANQQVHLTNPSLLHDLVGKLPANIRLDWALYKKRMVTADLETFSNYMSAIISAASDVTHYSDLEIQQSSRNGKQNSKEKSFLNAHSSANDYKQRGSDSSSKTVGTVKPCFVCQKTGHRVKECFEFKSLSLSDRWETVKTHQLCPKCLVPHGKWPCRTSRSCDVSGCNDNHHSLLHPGVPESSDVAVVSVHRQPQSLTIFRIIPVVLYGKTTQLETFAFLDEGSDLTLIDEEIADLLGVEGEQRNLCLKWTSNVTREEANSRQINLEISGAGGGKRFPLMNVRTVGRLDLPLQTLDYVRLAETFPHLQKLPICSYENATPRLLIGLSNLQLAVPLKCREGRGNQPVATKTRLGWTVFGSMAESKSSHSFHICECTTDEKLHNLVKEFFAAENVGIVSGPLPEAVEDSRAKAILLETTRKGNDGHYETGLLWRYDQFEFPPSYDMAARRFYCLERRLRAHPELRDNLDNQITEYQSKGYAHRASSKELEDADKKRAWYLPLGLVTNPKKPGKVRIVWDAAAKVNGVSFNTMLLKGPDMLTSLPSVLFRFRERKFCITADIKEMYHQVKIRPADRVSQRFLYRSDPSQELETYIMDVATFGSTCSPCSAQHVKNVNAIEWKELYPEAASAIIENHYVDDYLDSRDTEEEMANLAIDVREVHSKAGFDLRNWRSNSEEILRRIGEQSTNAGKMIGEDKSSQTERVLGMTWLPSDDLFTFSVVLSDDLQRMVYGAGMVTKRGILRLLMTLFDPHGLISNFLIHGKIVIQDLWRSGVTWDEPIPQEIFARWKRWIDQLPCLQNVRVPRCYFPSYNVEDLQTLELHVFVDASESAYACVAYFRIIERGEPRCAFVSSKAKVAPLKTVSIPRLELQAGVIGSRLAKTIKENHTLPIKRTVYHSDSSTLLSWIRSDTRKYRQYVAVRVGEILEITDVSEWRWVPTKLNVADEATKWNNGPAVKPDSRWFTGPDFLYYPEECWPQQNSVATDTAVEMRSIHIHQERLHCSIIDVSRFSKWERLLRSVAYVYHFLDCCRTQREYRKLPLDRPDFERAEQTLWRLAQADEYASELEELNKKSMETAGRQIRFDKSSKIRKLSPFLDKLGVIRMEGRIEASPYASFDAKYPIILPKGHYVTQLLIDWYHRRFGHGFGETVVNEVRQKFHISNLRVLVRSIARRCNYCLVRKAEPRVPRMAPLPAVRVTPFERPFSKVGVDYCGPFAIKVKRSNVKRWVALFTCLVTRAVHLEVVASLSTESCKLAFRRFIDRRGAPTEIYTDNGTNFQGTCRELAKQLSNVNEGLAETFTDAKTRWHFIPPASPHMGGVWERMVRSIKAAMEGLRHLRSPTEEVFQTLCTEAESMMNSRPLTYIPLETSDQEALTPNHFLLLSSSGVKQMVKTPTDEGTGLRSDWDQCQLLLDRFWTRWIREYLPTITRRTKWFEDVKPITEGALVFIVNDKERNSWVRGKVVKLIPGADGRIRRADVQVSGGGILRRAVAKLAVLDVLGVSKADGTGQLYGSGDVDPGNTDGDVAICVDHADGQDQP</sequence>
<dbReference type="PROSITE" id="PS01359">
    <property type="entry name" value="ZF_PHD_1"/>
    <property type="match status" value="1"/>
</dbReference>
<dbReference type="InterPro" id="IPR013083">
    <property type="entry name" value="Znf_RING/FYVE/PHD"/>
</dbReference>
<dbReference type="InterPro" id="IPR001965">
    <property type="entry name" value="Znf_PHD"/>
</dbReference>
<dbReference type="InterPro" id="IPR043502">
    <property type="entry name" value="DNA/RNA_pol_sf"/>
</dbReference>
<dbReference type="InterPro" id="IPR005312">
    <property type="entry name" value="DUF1759"/>
</dbReference>
<dbReference type="InterPro" id="IPR012337">
    <property type="entry name" value="RNaseH-like_sf"/>
</dbReference>
<evidence type="ECO:0000259" key="8">
    <source>
        <dbReference type="PROSITE" id="PS50158"/>
    </source>
</evidence>
<dbReference type="InterPro" id="IPR008042">
    <property type="entry name" value="Retrotrans_Pao"/>
</dbReference>
<dbReference type="SUPFAM" id="SSF56672">
    <property type="entry name" value="DNA/RNA polymerases"/>
    <property type="match status" value="1"/>
</dbReference>
<dbReference type="InterPro" id="IPR040676">
    <property type="entry name" value="DUF5641"/>
</dbReference>
<dbReference type="InterPro" id="IPR001878">
    <property type="entry name" value="Znf_CCHC"/>
</dbReference>
<keyword evidence="2 4" id="KW-0863">Zinc-finger</keyword>
<dbReference type="Pfam" id="PF18701">
    <property type="entry name" value="DUF5641"/>
    <property type="match status" value="1"/>
</dbReference>
<keyword evidence="5" id="KW-0175">Coiled coil</keyword>
<dbReference type="SMART" id="SM00249">
    <property type="entry name" value="PHD"/>
    <property type="match status" value="1"/>
</dbReference>
<dbReference type="PANTHER" id="PTHR47331">
    <property type="entry name" value="PHD-TYPE DOMAIN-CONTAINING PROTEIN"/>
    <property type="match status" value="1"/>
</dbReference>
<keyword evidence="11" id="KW-1185">Reference proteome</keyword>
<name>A0ABM1YQ32_AEDAL</name>
<protein>
    <recommendedName>
        <fullName evidence="12">Endonuclease</fullName>
    </recommendedName>
</protein>
<dbReference type="RefSeq" id="XP_062709890.1">
    <property type="nucleotide sequence ID" value="XM_062853906.1"/>
</dbReference>
<dbReference type="InterPro" id="IPR019786">
    <property type="entry name" value="Zinc_finger_PHD-type_CS"/>
</dbReference>
<evidence type="ECO:0000313" key="10">
    <source>
        <dbReference type="EnsemblMetazoa" id="AALFPA23_011119.P15719"/>
    </source>
</evidence>
<evidence type="ECO:0008006" key="12">
    <source>
        <dbReference type="Google" id="ProtNLM"/>
    </source>
</evidence>
<evidence type="ECO:0000259" key="7">
    <source>
        <dbReference type="PROSITE" id="PS50016"/>
    </source>
</evidence>
<reference evidence="11" key="1">
    <citation type="journal article" date="2015" name="Proc. Natl. Acad. Sci. U.S.A.">
        <title>Genome sequence of the Asian Tiger mosquito, Aedes albopictus, reveals insights into its biology, genetics, and evolution.</title>
        <authorList>
            <person name="Chen X.G."/>
            <person name="Jiang X."/>
            <person name="Gu J."/>
            <person name="Xu M."/>
            <person name="Wu Y."/>
            <person name="Deng Y."/>
            <person name="Zhang C."/>
            <person name="Bonizzoni M."/>
            <person name="Dermauw W."/>
            <person name="Vontas J."/>
            <person name="Armbruster P."/>
            <person name="Huang X."/>
            <person name="Yang Y."/>
            <person name="Zhang H."/>
            <person name="He W."/>
            <person name="Peng H."/>
            <person name="Liu Y."/>
            <person name="Wu K."/>
            <person name="Chen J."/>
            <person name="Lirakis M."/>
            <person name="Topalis P."/>
            <person name="Van Leeuwen T."/>
            <person name="Hall A.B."/>
            <person name="Jiang X."/>
            <person name="Thorpe C."/>
            <person name="Mueller R.L."/>
            <person name="Sun C."/>
            <person name="Waterhouse R.M."/>
            <person name="Yan G."/>
            <person name="Tu Z.J."/>
            <person name="Fang X."/>
            <person name="James A.A."/>
        </authorList>
    </citation>
    <scope>NUCLEOTIDE SEQUENCE [LARGE SCALE GENOMIC DNA]</scope>
    <source>
        <strain evidence="11">Foshan</strain>
    </source>
</reference>